<dbReference type="SUPFAM" id="SSF55920">
    <property type="entry name" value="Creatinase/aminopeptidase"/>
    <property type="match status" value="1"/>
</dbReference>
<organism evidence="3 4">
    <name type="scientific">Anaeromyxobacter diazotrophicus</name>
    <dbReference type="NCBI Taxonomy" id="2590199"/>
    <lineage>
        <taxon>Bacteria</taxon>
        <taxon>Pseudomonadati</taxon>
        <taxon>Myxococcota</taxon>
        <taxon>Myxococcia</taxon>
        <taxon>Myxococcales</taxon>
        <taxon>Cystobacterineae</taxon>
        <taxon>Anaeromyxobacteraceae</taxon>
        <taxon>Anaeromyxobacter</taxon>
    </lineage>
</organism>
<dbReference type="Pfam" id="PF01321">
    <property type="entry name" value="Creatinase_N"/>
    <property type="match status" value="1"/>
</dbReference>
<proteinExistence type="predicted"/>
<comment type="caution">
    <text evidence="3">The sequence shown here is derived from an EMBL/GenBank/DDBJ whole genome shotgun (WGS) entry which is preliminary data.</text>
</comment>
<dbReference type="EMBL" id="BJTG01000006">
    <property type="protein sequence ID" value="GEJ58077.1"/>
    <property type="molecule type" value="Genomic_DNA"/>
</dbReference>
<dbReference type="Gene3D" id="3.90.230.10">
    <property type="entry name" value="Creatinase/methionine aminopeptidase superfamily"/>
    <property type="match status" value="1"/>
</dbReference>
<evidence type="ECO:0000313" key="4">
    <source>
        <dbReference type="Proteomes" id="UP000503640"/>
    </source>
</evidence>
<sequence length="387" mass="41472">MTPATECRDRLEALRATLRAQGLDGALLAHATDVFYLSGTRQNAALWVAAEGEALLLVRKSLARAREESPLPDVRPFPPSKELAAAVGAPRRVGFTFDAVPGAVERFWARALGAELVDVSAPLRAQRSVKSRWELARMRETAALLAGVYREIPSFLRPGLREVDLSAEVEYRLRRGGNEGSPRLRGFNQEFFMGFALAPGSSTAPSYFDGPVTGRGLSASSPLGASLEPIPPDVPILFDYTAMKGGYVTDLTRMAVCGRFAPELARAFEVALAIQEEVRRRLRPGEVPSAIWARAREVAEQAGLGDRFMGPPGAQARFVGHGVGLELDELPVLAPGFDAPLALGHVVAVEPKFVLPGLGAIGIENTFAVGEGGGERMTELPDDPIVV</sequence>
<dbReference type="InterPro" id="IPR000994">
    <property type="entry name" value="Pept_M24"/>
</dbReference>
<protein>
    <submittedName>
        <fullName evidence="3">Peptidase M24</fullName>
    </submittedName>
</protein>
<dbReference type="Pfam" id="PF00557">
    <property type="entry name" value="Peptidase_M24"/>
    <property type="match status" value="1"/>
</dbReference>
<feature type="domain" description="Creatinase N-terminal" evidence="2">
    <location>
        <begin position="10"/>
        <end position="129"/>
    </location>
</feature>
<dbReference type="RefSeq" id="WP_176066264.1">
    <property type="nucleotide sequence ID" value="NZ_BJTG01000006.1"/>
</dbReference>
<evidence type="ECO:0000259" key="1">
    <source>
        <dbReference type="Pfam" id="PF00557"/>
    </source>
</evidence>
<dbReference type="InterPro" id="IPR000587">
    <property type="entry name" value="Creatinase_N"/>
</dbReference>
<dbReference type="InterPro" id="IPR036005">
    <property type="entry name" value="Creatinase/aminopeptidase-like"/>
</dbReference>
<dbReference type="Proteomes" id="UP000503640">
    <property type="component" value="Unassembled WGS sequence"/>
</dbReference>
<dbReference type="CDD" id="cd01066">
    <property type="entry name" value="APP_MetAP"/>
    <property type="match status" value="1"/>
</dbReference>
<dbReference type="AlphaFoldDB" id="A0A7I9VQ32"/>
<accession>A0A7I9VQ32</accession>
<evidence type="ECO:0000313" key="3">
    <source>
        <dbReference type="EMBL" id="GEJ58077.1"/>
    </source>
</evidence>
<evidence type="ECO:0000259" key="2">
    <source>
        <dbReference type="Pfam" id="PF01321"/>
    </source>
</evidence>
<dbReference type="InterPro" id="IPR029149">
    <property type="entry name" value="Creatin/AminoP/Spt16_N"/>
</dbReference>
<reference evidence="4" key="1">
    <citation type="journal article" date="2020" name="Appl. Environ. Microbiol.">
        <title>Diazotrophic Anaeromyxobacter Isolates from Soils.</title>
        <authorList>
            <person name="Masuda Y."/>
            <person name="Yamanaka H."/>
            <person name="Xu Z.X."/>
            <person name="Shiratori Y."/>
            <person name="Aono T."/>
            <person name="Amachi S."/>
            <person name="Senoo K."/>
            <person name="Itoh H."/>
        </authorList>
    </citation>
    <scope>NUCLEOTIDE SEQUENCE [LARGE SCALE GENOMIC DNA]</scope>
    <source>
        <strain evidence="4">R267</strain>
    </source>
</reference>
<gene>
    <name evidence="3" type="ORF">AMYX_28180</name>
</gene>
<dbReference type="PANTHER" id="PTHR46112">
    <property type="entry name" value="AMINOPEPTIDASE"/>
    <property type="match status" value="1"/>
</dbReference>
<dbReference type="SUPFAM" id="SSF53092">
    <property type="entry name" value="Creatinase/prolidase N-terminal domain"/>
    <property type="match status" value="1"/>
</dbReference>
<name>A0A7I9VQ32_9BACT</name>
<feature type="domain" description="Peptidase M24" evidence="1">
    <location>
        <begin position="137"/>
        <end position="370"/>
    </location>
</feature>
<dbReference type="PANTHER" id="PTHR46112:SF2">
    <property type="entry name" value="XAA-PRO AMINOPEPTIDASE P-RELATED"/>
    <property type="match status" value="1"/>
</dbReference>
<keyword evidence="4" id="KW-1185">Reference proteome</keyword>
<dbReference type="Gene3D" id="3.40.350.10">
    <property type="entry name" value="Creatinase/prolidase N-terminal domain"/>
    <property type="match status" value="1"/>
</dbReference>
<dbReference type="InterPro" id="IPR050659">
    <property type="entry name" value="Peptidase_M24B"/>
</dbReference>